<keyword evidence="6" id="KW-0687">Ribonucleoprotein</keyword>
<keyword evidence="3 5" id="KW-1133">Transmembrane helix</keyword>
<evidence type="ECO:0000256" key="4">
    <source>
        <dbReference type="ARBA" id="ARBA00023136"/>
    </source>
</evidence>
<dbReference type="SUPFAM" id="SSF161084">
    <property type="entry name" value="MAPEG domain-like"/>
    <property type="match status" value="1"/>
</dbReference>
<name>R9QVR2_9CILI</name>
<feature type="transmembrane region" description="Helical" evidence="5">
    <location>
        <begin position="116"/>
        <end position="137"/>
    </location>
</feature>
<feature type="transmembrane region" description="Helical" evidence="5">
    <location>
        <begin position="37"/>
        <end position="60"/>
    </location>
</feature>
<dbReference type="InterPro" id="IPR023352">
    <property type="entry name" value="MAPEG-like_dom_sf"/>
</dbReference>
<organism evidence="6">
    <name type="scientific">Cryptocaryon irritans</name>
    <dbReference type="NCBI Taxonomy" id="153251"/>
    <lineage>
        <taxon>Eukaryota</taxon>
        <taxon>Sar</taxon>
        <taxon>Alveolata</taxon>
        <taxon>Ciliophora</taxon>
        <taxon>Ciliophora incertae sedis</taxon>
        <taxon>Cryptocaryon</taxon>
    </lineage>
</organism>
<comment type="subcellular location">
    <subcellularLocation>
        <location evidence="1">Membrane</location>
    </subcellularLocation>
</comment>
<dbReference type="InterPro" id="IPR001129">
    <property type="entry name" value="Membr-assoc_MAPEG"/>
</dbReference>
<dbReference type="Pfam" id="PF01124">
    <property type="entry name" value="MAPEG"/>
    <property type="match status" value="1"/>
</dbReference>
<feature type="transmembrane region" description="Helical" evidence="5">
    <location>
        <begin position="149"/>
        <end position="174"/>
    </location>
</feature>
<keyword evidence="2 5" id="KW-0812">Transmembrane</keyword>
<sequence length="175" mass="20677">MEIPLYAFITIYLYFKGIDILFSYFNLQNKPTNLHQQLQSILSPLSCISIYFMLLVILNIRQRIIGKEYNPLQIEKPKSIQLVAINNIIQNSIESLFIFLPLYLKWSLKQQESRNILAMGYLYLIARILFAIGYYSGTFKLKYARQRRFGFALSFHICILLILDFFQVPLIQYIV</sequence>
<feature type="transmembrane region" description="Helical" evidence="5">
    <location>
        <begin position="5"/>
        <end position="25"/>
    </location>
</feature>
<keyword evidence="4 5" id="KW-0472">Membrane</keyword>
<evidence type="ECO:0000313" key="6">
    <source>
        <dbReference type="EMBL" id="AGE89257.1"/>
    </source>
</evidence>
<feature type="transmembrane region" description="Helical" evidence="5">
    <location>
        <begin position="80"/>
        <end position="104"/>
    </location>
</feature>
<protein>
    <submittedName>
        <fullName evidence="6">Ribosomal protein L11</fullName>
    </submittedName>
</protein>
<evidence type="ECO:0000256" key="1">
    <source>
        <dbReference type="ARBA" id="ARBA00004370"/>
    </source>
</evidence>
<keyword evidence="6" id="KW-0689">Ribosomal protein</keyword>
<dbReference type="AlphaFoldDB" id="R9QVR2"/>
<evidence type="ECO:0000256" key="2">
    <source>
        <dbReference type="ARBA" id="ARBA00022692"/>
    </source>
</evidence>
<accession>R9QVR2</accession>
<evidence type="ECO:0000256" key="3">
    <source>
        <dbReference type="ARBA" id="ARBA00022989"/>
    </source>
</evidence>
<dbReference type="Gene3D" id="1.20.120.550">
    <property type="entry name" value="Membrane associated eicosanoid/glutathione metabolism-like domain"/>
    <property type="match status" value="1"/>
</dbReference>
<reference evidence="6" key="1">
    <citation type="submission" date="2012-05" db="EMBL/GenBank/DDBJ databases">
        <authorList>
            <person name="Huang X."/>
            <person name="Guo G."/>
            <person name="Sun Z."/>
            <person name="Zheng C."/>
            <person name="Xu Y."/>
            <person name="Yuan L."/>
            <person name="Chen J."/>
            <person name="Ni W."/>
            <person name="Liu C."/>
            <person name="Ye Z."/>
            <person name="Lin Q."/>
            <person name="Fu G."/>
            <person name="Wu X."/>
        </authorList>
    </citation>
    <scope>NUCLEOTIDE SEQUENCE</scope>
</reference>
<evidence type="ECO:0000256" key="5">
    <source>
        <dbReference type="SAM" id="Phobius"/>
    </source>
</evidence>
<dbReference type="GO" id="GO:0005840">
    <property type="term" value="C:ribosome"/>
    <property type="evidence" value="ECO:0007669"/>
    <property type="project" value="UniProtKB-KW"/>
</dbReference>
<dbReference type="GO" id="GO:0016020">
    <property type="term" value="C:membrane"/>
    <property type="evidence" value="ECO:0007669"/>
    <property type="project" value="UniProtKB-SubCell"/>
</dbReference>
<proteinExistence type="evidence at transcript level"/>
<dbReference type="EMBL" id="JX103970">
    <property type="protein sequence ID" value="AGE89257.1"/>
    <property type="molecule type" value="mRNA"/>
</dbReference>